<dbReference type="AlphaFoldDB" id="A0A372LQB1"/>
<organism evidence="1 2">
    <name type="scientific">Peribacillus saganii</name>
    <dbReference type="NCBI Taxonomy" id="2303992"/>
    <lineage>
        <taxon>Bacteria</taxon>
        <taxon>Bacillati</taxon>
        <taxon>Bacillota</taxon>
        <taxon>Bacilli</taxon>
        <taxon>Bacillales</taxon>
        <taxon>Bacillaceae</taxon>
        <taxon>Peribacillus</taxon>
    </lineage>
</organism>
<reference evidence="1 2" key="1">
    <citation type="submission" date="2018-08" db="EMBL/GenBank/DDBJ databases">
        <title>Bacillus chawlae sp. nov., Bacillus glennii sp. nov., and Bacillus saganii sp. nov. Isolated from the Vehicle Assembly Building at Kennedy Space Center where the Viking Spacecraft were Assembled.</title>
        <authorList>
            <person name="Seuylemezian A."/>
            <person name="Vaishampayan P."/>
        </authorList>
    </citation>
    <scope>NUCLEOTIDE SEQUENCE [LARGE SCALE GENOMIC DNA]</scope>
    <source>
        <strain evidence="1 2">V47-23a</strain>
    </source>
</reference>
<sequence>METIEIWKMENETGILILKGKPSPDVFWVELYQENLLVEKSTEIHDWDDQMAGLMEKYDWQTYETYFVHPLFTRLVSNFRRLNGHYIKPNPRERILELYDRFLNCDEVAVKKTAYEFCVGPEEIKEDIRILRNHLKSHEKEINYIRSHNVYKLKS</sequence>
<comment type="caution">
    <text evidence="1">The sequence shown here is derived from an EMBL/GenBank/DDBJ whole genome shotgun (WGS) entry which is preliminary data.</text>
</comment>
<dbReference type="Proteomes" id="UP000264541">
    <property type="component" value="Unassembled WGS sequence"/>
</dbReference>
<dbReference type="OrthoDB" id="86031at2"/>
<keyword evidence="2" id="KW-1185">Reference proteome</keyword>
<accession>A0A372LQB1</accession>
<dbReference type="RefSeq" id="WP_117326432.1">
    <property type="nucleotide sequence ID" value="NZ_QVTE01000024.1"/>
</dbReference>
<dbReference type="EMBL" id="QVTE01000024">
    <property type="protein sequence ID" value="RFU69508.1"/>
    <property type="molecule type" value="Genomic_DNA"/>
</dbReference>
<protein>
    <submittedName>
        <fullName evidence="1">Uncharacterized protein</fullName>
    </submittedName>
</protein>
<evidence type="ECO:0000313" key="2">
    <source>
        <dbReference type="Proteomes" id="UP000264541"/>
    </source>
</evidence>
<gene>
    <name evidence="1" type="ORF">D0469_09080</name>
</gene>
<evidence type="ECO:0000313" key="1">
    <source>
        <dbReference type="EMBL" id="RFU69508.1"/>
    </source>
</evidence>
<name>A0A372LQB1_9BACI</name>
<proteinExistence type="predicted"/>